<name>A0A6P8IRI9_ACTTE</name>
<keyword evidence="8" id="KW-0735">Signal-anchor</keyword>
<dbReference type="AlphaFoldDB" id="A0A6P8IRI9"/>
<evidence type="ECO:0000256" key="10">
    <source>
        <dbReference type="ARBA" id="ARBA00023043"/>
    </source>
</evidence>
<keyword evidence="7" id="KW-0256">Endoplasmic reticulum</keyword>
<keyword evidence="20" id="KW-1185">Reference proteome</keyword>
<dbReference type="InterPro" id="IPR011015">
    <property type="entry name" value="LEM/LEM-like_dom_sf"/>
</dbReference>
<keyword evidence="10 17" id="KW-0040">ANK repeat</keyword>
<dbReference type="GO" id="GO:0051301">
    <property type="term" value="P:cell division"/>
    <property type="evidence" value="ECO:0007669"/>
    <property type="project" value="UniProtKB-KW"/>
</dbReference>
<evidence type="ECO:0000256" key="4">
    <source>
        <dbReference type="ARBA" id="ARBA00022618"/>
    </source>
</evidence>
<comment type="subcellular location">
    <subcellularLocation>
        <location evidence="1">Endoplasmic reticulum membrane</location>
        <topology evidence="1">Single-pass membrane protein</topology>
    </subcellularLocation>
</comment>
<dbReference type="Gene3D" id="1.25.40.20">
    <property type="entry name" value="Ankyrin repeat-containing domain"/>
    <property type="match status" value="1"/>
</dbReference>
<dbReference type="InterPro" id="IPR002110">
    <property type="entry name" value="Ankyrin_rpt"/>
</dbReference>
<feature type="compositionally biased region" description="Basic and acidic residues" evidence="18">
    <location>
        <begin position="711"/>
        <end position="720"/>
    </location>
</feature>
<dbReference type="GO" id="GO:0031468">
    <property type="term" value="P:nuclear membrane reassembly"/>
    <property type="evidence" value="ECO:0007669"/>
    <property type="project" value="UniProtKB-ARBA"/>
</dbReference>
<dbReference type="PANTHER" id="PTHR12349">
    <property type="entry name" value="ANKYRIN REPEAT AND LEM DOMAIN-CONTAINING PROTEIN 2"/>
    <property type="match status" value="1"/>
</dbReference>
<evidence type="ECO:0000256" key="12">
    <source>
        <dbReference type="ARBA" id="ARBA00023306"/>
    </source>
</evidence>
<dbReference type="PROSITE" id="PS50954">
    <property type="entry name" value="LEM"/>
    <property type="match status" value="1"/>
</dbReference>
<keyword evidence="9" id="KW-1133">Transmembrane helix</keyword>
<feature type="compositionally biased region" description="Polar residues" evidence="18">
    <location>
        <begin position="693"/>
        <end position="704"/>
    </location>
</feature>
<evidence type="ECO:0000313" key="21">
    <source>
        <dbReference type="RefSeq" id="XP_031568985.1"/>
    </source>
</evidence>
<evidence type="ECO:0000256" key="9">
    <source>
        <dbReference type="ARBA" id="ARBA00022989"/>
    </source>
</evidence>
<comment type="similarity">
    <text evidence="2">Belongs to the ANKLE2 family.</text>
</comment>
<dbReference type="PANTHER" id="PTHR12349:SF4">
    <property type="entry name" value="ANKYRIN REPEAT AND LEM DOMAIN-CONTAINING PROTEIN 2"/>
    <property type="match status" value="1"/>
</dbReference>
<dbReference type="GO" id="GO:0005789">
    <property type="term" value="C:endoplasmic reticulum membrane"/>
    <property type="evidence" value="ECO:0007669"/>
    <property type="project" value="UniProtKB-SubCell"/>
</dbReference>
<dbReference type="InParanoid" id="A0A6P8IRI9"/>
<evidence type="ECO:0000256" key="13">
    <source>
        <dbReference type="ARBA" id="ARBA00056222"/>
    </source>
</evidence>
<feature type="repeat" description="ANK" evidence="17">
    <location>
        <begin position="286"/>
        <end position="309"/>
    </location>
</feature>
<evidence type="ECO:0000313" key="20">
    <source>
        <dbReference type="Proteomes" id="UP000515163"/>
    </source>
</evidence>
<keyword evidence="4" id="KW-0132">Cell division</keyword>
<dbReference type="GO" id="GO:0051721">
    <property type="term" value="F:protein phosphatase 2A binding"/>
    <property type="evidence" value="ECO:0007669"/>
    <property type="project" value="TreeGrafter"/>
</dbReference>
<dbReference type="Pfam" id="PF12796">
    <property type="entry name" value="Ank_2"/>
    <property type="match status" value="1"/>
</dbReference>
<gene>
    <name evidence="21" type="primary">LOC116303563</name>
</gene>
<dbReference type="InterPro" id="IPR056237">
    <property type="entry name" value="ANKLE2_3rd"/>
</dbReference>
<feature type="region of interest" description="Disordered" evidence="18">
    <location>
        <begin position="368"/>
        <end position="393"/>
    </location>
</feature>
<accession>A0A6P8IRI9</accession>
<evidence type="ECO:0000259" key="19">
    <source>
        <dbReference type="PROSITE" id="PS50954"/>
    </source>
</evidence>
<proteinExistence type="inferred from homology"/>
<evidence type="ECO:0000256" key="17">
    <source>
        <dbReference type="PROSITE-ProRule" id="PRU00023"/>
    </source>
</evidence>
<evidence type="ECO:0000256" key="7">
    <source>
        <dbReference type="ARBA" id="ARBA00022824"/>
    </source>
</evidence>
<comment type="function">
    <text evidence="13">Involved in mitotic nuclear envelope reassembly by promoting dephosphorylation of BAF/BANF1 during mitotic exit. Coordinates the control of BAF/BANF1 dephosphorylation by inhibiting VRK1 kinase and promoting dephosphorylation of BAF/BANF1 by protein phosphatase 2A (PP2A), thereby facilitating nuclear envelope assembly. May regulate nuclear localization of VRK1 in non-dividing cells. It is unclear whether it acts as a real PP2A regulatory subunit or whether it is involved in recruitment of the PP2A complex. Involved in brain development.</text>
</comment>
<evidence type="ECO:0000256" key="8">
    <source>
        <dbReference type="ARBA" id="ARBA00022968"/>
    </source>
</evidence>
<keyword evidence="11" id="KW-0472">Membrane</keyword>
<dbReference type="FunFam" id="1.25.40.20:FF:000072">
    <property type="entry name" value="Ankyrin repeat and LEM domain containing 2"/>
    <property type="match status" value="1"/>
</dbReference>
<evidence type="ECO:0000256" key="2">
    <source>
        <dbReference type="ARBA" id="ARBA00007597"/>
    </source>
</evidence>
<reference evidence="21" key="1">
    <citation type="submission" date="2025-08" db="UniProtKB">
        <authorList>
            <consortium name="RefSeq"/>
        </authorList>
    </citation>
    <scope>IDENTIFICATION</scope>
    <source>
        <tissue evidence="21">Tentacle</tissue>
    </source>
</reference>
<protein>
    <recommendedName>
        <fullName evidence="15">Ankyrin repeat and LEM domain-containing protein 2</fullName>
    </recommendedName>
    <alternativeName>
        <fullName evidence="16">LEM domain-containing protein 4</fullName>
    </alternativeName>
</protein>
<evidence type="ECO:0000256" key="15">
    <source>
        <dbReference type="ARBA" id="ARBA00074558"/>
    </source>
</evidence>
<dbReference type="Proteomes" id="UP000515163">
    <property type="component" value="Unplaced"/>
</dbReference>
<evidence type="ECO:0000256" key="5">
    <source>
        <dbReference type="ARBA" id="ARBA00022692"/>
    </source>
</evidence>
<keyword evidence="3" id="KW-0597">Phosphoprotein</keyword>
<feature type="compositionally biased region" description="Polar residues" evidence="18">
    <location>
        <begin position="721"/>
        <end position="759"/>
    </location>
</feature>
<keyword evidence="12" id="KW-0131">Cell cycle</keyword>
<feature type="domain" description="LEM" evidence="19">
    <location>
        <begin position="4"/>
        <end position="48"/>
    </location>
</feature>
<dbReference type="Pfam" id="PF03020">
    <property type="entry name" value="LEM"/>
    <property type="match status" value="1"/>
</dbReference>
<dbReference type="GeneID" id="116303563"/>
<dbReference type="GO" id="GO:0007399">
    <property type="term" value="P:nervous system development"/>
    <property type="evidence" value="ECO:0007669"/>
    <property type="project" value="UniProtKB-ARBA"/>
</dbReference>
<dbReference type="InterPro" id="IPR003887">
    <property type="entry name" value="LEM_dom"/>
</dbReference>
<feature type="compositionally biased region" description="Polar residues" evidence="18">
    <location>
        <begin position="548"/>
        <end position="577"/>
    </location>
</feature>
<feature type="compositionally biased region" description="Polar residues" evidence="18">
    <location>
        <begin position="608"/>
        <end position="623"/>
    </location>
</feature>
<dbReference type="InterPro" id="IPR036770">
    <property type="entry name" value="Ankyrin_rpt-contain_sf"/>
</dbReference>
<feature type="region of interest" description="Disordered" evidence="18">
    <location>
        <begin position="548"/>
        <end position="584"/>
    </location>
</feature>
<feature type="region of interest" description="Disordered" evidence="18">
    <location>
        <begin position="678"/>
        <end position="778"/>
    </location>
</feature>
<evidence type="ECO:0000256" key="3">
    <source>
        <dbReference type="ARBA" id="ARBA00022553"/>
    </source>
</evidence>
<comment type="subunit">
    <text evidence="14">Interacts with BAF/BANF1. Interacts with protein phosphatase 2A (PP2A) components PPP2C (PPP2CA or PPP2CB) and PPP2R1A.</text>
</comment>
<dbReference type="SUPFAM" id="SSF63451">
    <property type="entry name" value="LEM domain"/>
    <property type="match status" value="1"/>
</dbReference>
<keyword evidence="5" id="KW-0812">Transmembrane</keyword>
<dbReference type="FunCoup" id="A0A6P8IRI9">
    <property type="interactions" value="2808"/>
</dbReference>
<dbReference type="SMART" id="SM00248">
    <property type="entry name" value="ANK"/>
    <property type="match status" value="2"/>
</dbReference>
<evidence type="ECO:0000256" key="18">
    <source>
        <dbReference type="SAM" id="MobiDB-lite"/>
    </source>
</evidence>
<dbReference type="Gene3D" id="1.10.720.40">
    <property type="match status" value="1"/>
</dbReference>
<evidence type="ECO:0000256" key="16">
    <source>
        <dbReference type="ARBA" id="ARBA00081980"/>
    </source>
</evidence>
<evidence type="ECO:0000256" key="6">
    <source>
        <dbReference type="ARBA" id="ARBA00022776"/>
    </source>
</evidence>
<evidence type="ECO:0000256" key="14">
    <source>
        <dbReference type="ARBA" id="ARBA00063367"/>
    </source>
</evidence>
<dbReference type="SMART" id="SM00540">
    <property type="entry name" value="LEM"/>
    <property type="match status" value="1"/>
</dbReference>
<dbReference type="CDD" id="cd12934">
    <property type="entry name" value="LEM"/>
    <property type="match status" value="1"/>
</dbReference>
<dbReference type="KEGG" id="aten:116303563"/>
<evidence type="ECO:0000256" key="1">
    <source>
        <dbReference type="ARBA" id="ARBA00004389"/>
    </source>
</evidence>
<dbReference type="PROSITE" id="PS50088">
    <property type="entry name" value="ANK_REPEAT"/>
    <property type="match status" value="1"/>
</dbReference>
<keyword evidence="6" id="KW-0498">Mitosis</keyword>
<dbReference type="OrthoDB" id="7446186at2759"/>
<evidence type="ECO:0000256" key="11">
    <source>
        <dbReference type="ARBA" id="ARBA00023136"/>
    </source>
</evidence>
<feature type="region of interest" description="Disordered" evidence="18">
    <location>
        <begin position="602"/>
        <end position="629"/>
    </location>
</feature>
<dbReference type="Pfam" id="PF24567">
    <property type="entry name" value="ANKLE2_3rd"/>
    <property type="match status" value="1"/>
</dbReference>
<dbReference type="SUPFAM" id="SSF48403">
    <property type="entry name" value="Ankyrin repeat"/>
    <property type="match status" value="1"/>
</dbReference>
<organism evidence="20 21">
    <name type="scientific">Actinia tenebrosa</name>
    <name type="common">Australian red waratah sea anemone</name>
    <dbReference type="NCBI Taxonomy" id="6105"/>
    <lineage>
        <taxon>Eukaryota</taxon>
        <taxon>Metazoa</taxon>
        <taxon>Cnidaria</taxon>
        <taxon>Anthozoa</taxon>
        <taxon>Hexacorallia</taxon>
        <taxon>Actiniaria</taxon>
        <taxon>Actiniidae</taxon>
        <taxon>Actinia</taxon>
    </lineage>
</organism>
<dbReference type="RefSeq" id="XP_031568985.1">
    <property type="nucleotide sequence ID" value="XM_031713125.1"/>
</dbReference>
<dbReference type="FunFam" id="1.10.720.40:FF:000001">
    <property type="entry name" value="LEM domain containing 2, isoform CRA_a"/>
    <property type="match status" value="1"/>
</dbReference>
<feature type="compositionally biased region" description="Basic and acidic residues" evidence="18">
    <location>
        <begin position="678"/>
        <end position="692"/>
    </location>
</feature>
<dbReference type="PROSITE" id="PS50297">
    <property type="entry name" value="ANK_REP_REGION"/>
    <property type="match status" value="1"/>
</dbReference>
<sequence>MADKLEISALTADELLAELRAFGLKTGPITPTTRNIFEKKLAKARGEKLNPDIEEIRVISCDEDVDSQLPSTDTTDFISTENQGKNSHSSSASFYYGVSFDRNSIDESATRVPTVYTTKHDALEAVKKLKDKAARFKPFKTRHEAEVFSLSSGLNASNGSLSSVPKVTDPASSFKNPKPQELVKFRKIIEKGSSQEFLDFINSNPKYLISSGDTPVILQEGFRYNAMHVAAKENKPNICKLIVETLESDEFWKKYLSVDKNTVSQTSFERKQVLVDLYLNTPDKGNFETPLHFACKFGHIDVVEYLVSHPLTNVGPRNKYGDTPNQVACSRCTSQTSVIQVKNHIKHLLEDNYYVPVFGSEGDATPPRIGEPWSPDFHSKGKRTPSYSSSGLHSPVDPRVTVKAYAGPMSPKQAFDFHLKWKTPPSNPEERRKYADIKRGDCTRGLERIGRSLAHSREIPWVEYWDFLGCYIDLATPSGLEVLEQYFSSKLSKVVSENVSPTPSKQVTITNSYSTPATGKSDVNDVFLSDTEESPLNMTKRIAIPDDTSPTFQQQRTTNVNTKSPLSPQTDINSVSQGEDEVSDKTESLTLDFKKLFVSPDSKEEELTNASLSETPNMKTSLKSPGDDKGEKDFILCKKNLFDELNKANEVDLVDMRIQTHYVRKSSEEDLEISCKEKDKLMPPTVDPKHLENTANVKNSSISPVESPEDVLSKQVERLQIDSTENENTSSLKNEASLKTSSTSSANNAKGSQSSSNFGSPEECKSLSLPDGGRSATNQGRQKKMVIFIQGFYPSKLDLDVLRALNGVTIFCDKYPHVSRWRDLVMSYSSTVRESWPSPGSPLNRKRHKSMLAWSC</sequence>